<dbReference type="GO" id="GO:0070823">
    <property type="term" value="C:HDA1 complex"/>
    <property type="evidence" value="ECO:0007669"/>
    <property type="project" value="InterPro"/>
</dbReference>
<feature type="compositionally biased region" description="Low complexity" evidence="1">
    <location>
        <begin position="625"/>
        <end position="636"/>
    </location>
</feature>
<feature type="region of interest" description="Disordered" evidence="1">
    <location>
        <begin position="590"/>
        <end position="943"/>
    </location>
</feature>
<feature type="compositionally biased region" description="Low complexity" evidence="1">
    <location>
        <begin position="643"/>
        <end position="652"/>
    </location>
</feature>
<protein>
    <recommendedName>
        <fullName evidence="4">Chromo domain-containing protein</fullName>
    </recommendedName>
</protein>
<feature type="compositionally biased region" description="Polar residues" evidence="1">
    <location>
        <begin position="1083"/>
        <end position="1124"/>
    </location>
</feature>
<accession>A0A9P8IAE1</accession>
<dbReference type="EMBL" id="JAGHQL010000069">
    <property type="protein sequence ID" value="KAH0541758.1"/>
    <property type="molecule type" value="Genomic_DNA"/>
</dbReference>
<evidence type="ECO:0008006" key="4">
    <source>
        <dbReference type="Google" id="ProtNLM"/>
    </source>
</evidence>
<feature type="compositionally biased region" description="Polar residues" evidence="1">
    <location>
        <begin position="434"/>
        <end position="445"/>
    </location>
</feature>
<feature type="compositionally biased region" description="Low complexity" evidence="1">
    <location>
        <begin position="1061"/>
        <end position="1073"/>
    </location>
</feature>
<feature type="compositionally biased region" description="Basic and acidic residues" evidence="1">
    <location>
        <begin position="1161"/>
        <end position="1183"/>
    </location>
</feature>
<feature type="region of interest" description="Disordered" evidence="1">
    <location>
        <begin position="1"/>
        <end position="45"/>
    </location>
</feature>
<feature type="compositionally biased region" description="Basic residues" evidence="1">
    <location>
        <begin position="183"/>
        <end position="192"/>
    </location>
</feature>
<dbReference type="InterPro" id="IPR021006">
    <property type="entry name" value="Hda2/3"/>
</dbReference>
<feature type="compositionally biased region" description="Low complexity" evidence="1">
    <location>
        <begin position="275"/>
        <end position="288"/>
    </location>
</feature>
<keyword evidence="3" id="KW-1185">Reference proteome</keyword>
<dbReference type="InterPro" id="IPR038609">
    <property type="entry name" value="HDA1_su2/3_sf"/>
</dbReference>
<evidence type="ECO:0000313" key="2">
    <source>
        <dbReference type="EMBL" id="KAH0541758.1"/>
    </source>
</evidence>
<proteinExistence type="predicted"/>
<evidence type="ECO:0000313" key="3">
    <source>
        <dbReference type="Proteomes" id="UP000698800"/>
    </source>
</evidence>
<feature type="compositionally biased region" description="Low complexity" evidence="1">
    <location>
        <begin position="104"/>
        <end position="125"/>
    </location>
</feature>
<feature type="compositionally biased region" description="Low complexity" evidence="1">
    <location>
        <begin position="1144"/>
        <end position="1160"/>
    </location>
</feature>
<feature type="compositionally biased region" description="Polar residues" evidence="1">
    <location>
        <begin position="1263"/>
        <end position="1281"/>
    </location>
</feature>
<feature type="compositionally biased region" description="Gly residues" evidence="1">
    <location>
        <begin position="2079"/>
        <end position="2098"/>
    </location>
</feature>
<feature type="region of interest" description="Disordered" evidence="1">
    <location>
        <begin position="2028"/>
        <end position="2111"/>
    </location>
</feature>
<feature type="compositionally biased region" description="Basic and acidic residues" evidence="1">
    <location>
        <begin position="663"/>
        <end position="672"/>
    </location>
</feature>
<feature type="region of interest" description="Disordered" evidence="1">
    <location>
        <begin position="1309"/>
        <end position="1376"/>
    </location>
</feature>
<feature type="compositionally biased region" description="Basic and acidic residues" evidence="1">
    <location>
        <begin position="1367"/>
        <end position="1376"/>
    </location>
</feature>
<feature type="region of interest" description="Disordered" evidence="1">
    <location>
        <begin position="250"/>
        <end position="295"/>
    </location>
</feature>
<reference evidence="2" key="1">
    <citation type="submission" date="2021-03" db="EMBL/GenBank/DDBJ databases">
        <title>Comparative genomics and phylogenomic investigation of the class Geoglossomycetes provide insights into ecological specialization and systematics.</title>
        <authorList>
            <person name="Melie T."/>
            <person name="Pirro S."/>
            <person name="Miller A.N."/>
            <person name="Quandt A."/>
        </authorList>
    </citation>
    <scope>NUCLEOTIDE SEQUENCE</scope>
    <source>
        <strain evidence="2">GBOQ0MN5Z8</strain>
    </source>
</reference>
<dbReference type="PANTHER" id="PTHR48125">
    <property type="entry name" value="LP07818P1"/>
    <property type="match status" value="1"/>
</dbReference>
<feature type="compositionally biased region" description="Polar residues" evidence="1">
    <location>
        <begin position="150"/>
        <end position="163"/>
    </location>
</feature>
<evidence type="ECO:0000256" key="1">
    <source>
        <dbReference type="SAM" id="MobiDB-lite"/>
    </source>
</evidence>
<gene>
    <name evidence="2" type="ORF">FGG08_003780</name>
</gene>
<sequence>MATPSKRKRKNTSSSNTPSKRLSKVRGADKPEASPSRPRKSKPAAIADADKLWTVRSIQAEKGNKYLIDWEDDPVTGESYAPTWEPKANANKEAIDHWEEQKLLKATTTAPTPAPATATAPTLKTGPNPSRKRHRKSKSESESASASASTTNVAANDPSSQEPPSKRARLSGSLERERDHQVHRDRHKKHPHSPGSSSRRAASEAAPFEPLLTDDETSESRSSLTLANPQDKLEIEDSYVLEEEVSNIVELRVPVPQIDESEKSNYDRSSSAFLSSQTQPSPNSPQDSVPIATGRDSLVQVVRSPQLDHCKKPLPVAFDPERIIPDSQSVQESPGQITVPRSPIDKAVNASIKETEDIILLTSPVNSESASDRIATLSGPSDRARASESSEIFHSPGSSPPSSSDTLTATEEASKVATEDNSELPGHPQLDESGGTSIQRSNGSFQPPADNTGRPEQEKPGEPPQPVTKGSPISPTDTSGQDQRAEGDAASKSITEEGSPEPAIRHIAEDTALEDPSQEGCTNQQKEGTGEKRINENVKVGNPGERISAAFSPIQRELLQLAEVVQPAEAPQAVEISQIAGTLQKGGLSDLAETLPPAEISEPVKPSEPAEAHQIIGIPQPTEASPPVGSPRPVGGLRQVELSEPSEASPPAKSVSQQVQSPRPEKSPREAESPLPAGNPQQINSSEPLGVSQSVIPPKRAEAPQPAEDTLPLEIPQPVDSPKPVEVSHPEDISLFVEEPHPAKSPGLVETPQSLGYSQPPKEAHPAGVPQISGNPLLAESPQRAEPPQPSERSHPAKAPPSAETFSPPVQASQRELPEPTESSLPVEVPQPIENTLPLEAVQSSGASQSAEFEAPPLAKPHQPAETPQQQIPSQVAEVPQQAKGLPPTEIPQPVGSSRPIEVLQPLESPSPVGSPQQVGSPRAAEAPQSAETPRQVDPLQLVESPRNVELSPLFESPCLVESPQLVESSLPVAESLSVTPQGANPASDGESGYYQAAQKVSQAGLGQCLALEELDSDQDTVFQTQVPLALSTEAERQKQIEECVLVPGRQAETQSEKLTPIHTSSIYTTSHSLGRDLEADQPVNSTKDSTTTPNLPVNSESQQTEEGVKASQPQSSAEDSWQAAQVVPPLTEPAPQLLSNNDGTTSSQLSGSGSGSVSQRLHDTTKSPEERPIEIQQDEGRSRSSSSEQLLDFDPINKTPPPTVNAPSGTAQLEGPHVHSDFAGHISNPQHQQENTHSHVDQGLHSSPLPFPPSHSIEESDSSPAVQSLQPPSSNESMSDGAQPVSSPPGGLTLRERLNTLLANATAKRAMREESLLRSSRSTVSPTFATEPPAQPAQPAKIVPHLPATPSRSPHARSPTLPTPSKSHDSPLHKELSTQAASSILAASLGQMEFVVPLPMNARVRDQYQQTIYNYRKEIEVFVRAESDGDASLTGQMKEMLAKVSKVAIHPDLDGNDTISPQGVPEEDEAKWSENCSTKFEFLHHFLEEIRYQKLHIAVLAESKRLLDILELFLKANRFKFSRPDRPDNNRMELTLAFPGQMTVTLQETGENGAIYVASDAQLVVAFDRTFNPNDRHVEIMRNHPVIVGKKCPVFHLLIQNSVEHADVYLPLAPGGEERVQAMVYYVTKSRLDVGVLPPGYPSPTVAAEKLAKWLSAGGEAGQWPLPSLGSIRDIGPPAGSHTTDSQQSLQSVEEPPDKADDIQNGQKRPLVDENNDSLGPQKKPRPEASFPVQNIVSGELEVSLISDPVAHLSQAPGLAPATTNEGKSKAIEPSEKAHQIVDAADGVSGPEPQVSQSWYPPPQGEISAKFLQLQLQNANAQKQAGREAEIRQETQSIERRLRDYIQDFSELQTKYEDQVQEMRDLRAERDSALTTLKQAGIRREQMTAEITKLREERANTEALLKQAKADLTYSATPGVANLARAREDAEKEMAERISLEQKVKSMTRELEYCRAQYQEYSSLAAEAGSECQVLRDEVEILKRKASGEAAKLRQMAVSAENERHTRRILELEATLRERNEYLRRKEEEIKSQARGKGPAIRAGSAPKSPKPSRQASPSPPTTSIPTTAANTPAASNGGYGVGAGAGASVGVVGRGGHPLRYSEYPLPTE</sequence>
<name>A0A9P8IAE1_9PEZI</name>
<feature type="compositionally biased region" description="Polar residues" evidence="1">
    <location>
        <begin position="1682"/>
        <end position="1693"/>
    </location>
</feature>
<dbReference type="Proteomes" id="UP000698800">
    <property type="component" value="Unassembled WGS sequence"/>
</dbReference>
<comment type="caution">
    <text evidence="2">The sequence shown here is derived from an EMBL/GenBank/DDBJ whole genome shotgun (WGS) entry which is preliminary data.</text>
</comment>
<organism evidence="2 3">
    <name type="scientific">Glutinoglossum americanum</name>
    <dbReference type="NCBI Taxonomy" id="1670608"/>
    <lineage>
        <taxon>Eukaryota</taxon>
        <taxon>Fungi</taxon>
        <taxon>Dikarya</taxon>
        <taxon>Ascomycota</taxon>
        <taxon>Pezizomycotina</taxon>
        <taxon>Geoglossomycetes</taxon>
        <taxon>Geoglossales</taxon>
        <taxon>Geoglossaceae</taxon>
        <taxon>Glutinoglossum</taxon>
    </lineage>
</organism>
<feature type="region of interest" description="Disordered" evidence="1">
    <location>
        <begin position="1047"/>
        <end position="1294"/>
    </location>
</feature>
<feature type="compositionally biased region" description="Basic and acidic residues" evidence="1">
    <location>
        <begin position="93"/>
        <end position="103"/>
    </location>
</feature>
<dbReference type="OrthoDB" id="3647690at2759"/>
<feature type="region of interest" description="Disordered" evidence="1">
    <location>
        <begin position="72"/>
        <end position="234"/>
    </location>
</feature>
<feature type="compositionally biased region" description="Polar residues" evidence="1">
    <location>
        <begin position="842"/>
        <end position="851"/>
    </location>
</feature>
<feature type="region of interest" description="Disordered" evidence="1">
    <location>
        <begin position="363"/>
        <end position="543"/>
    </location>
</feature>
<dbReference type="Pfam" id="PF11496">
    <property type="entry name" value="HDA2-3"/>
    <property type="match status" value="1"/>
</dbReference>
<feature type="compositionally biased region" description="Polar residues" evidence="1">
    <location>
        <begin position="804"/>
        <end position="814"/>
    </location>
</feature>
<dbReference type="PANTHER" id="PTHR48125:SF12">
    <property type="entry name" value="AT HOOK TRANSCRIPTION FACTOR FAMILY-RELATED"/>
    <property type="match status" value="1"/>
</dbReference>
<feature type="compositionally biased region" description="Low complexity" evidence="1">
    <location>
        <begin position="2065"/>
        <end position="2078"/>
    </location>
</feature>
<feature type="compositionally biased region" description="Polar residues" evidence="1">
    <location>
        <begin position="471"/>
        <end position="482"/>
    </location>
</feature>
<feature type="compositionally biased region" description="Basic residues" evidence="1">
    <location>
        <begin position="1"/>
        <end position="11"/>
    </location>
</feature>
<feature type="compositionally biased region" description="Basic and acidic residues" evidence="1">
    <location>
        <begin position="726"/>
        <end position="742"/>
    </location>
</feature>
<dbReference type="Gene3D" id="3.40.50.12360">
    <property type="match status" value="1"/>
</dbReference>
<feature type="compositionally biased region" description="Low complexity" evidence="1">
    <location>
        <begin position="395"/>
        <end position="404"/>
    </location>
</feature>
<feature type="region of interest" description="Disordered" evidence="1">
    <location>
        <begin position="1667"/>
        <end position="1731"/>
    </location>
</feature>
<feature type="compositionally biased region" description="Low complexity" evidence="1">
    <location>
        <begin position="193"/>
        <end position="207"/>
    </location>
</feature>
<feature type="compositionally biased region" description="Polar residues" evidence="1">
    <location>
        <begin position="679"/>
        <end position="695"/>
    </location>
</feature>